<dbReference type="Gene3D" id="1.10.287.110">
    <property type="entry name" value="DnaJ domain"/>
    <property type="match status" value="1"/>
</dbReference>
<dbReference type="PROSITE" id="PS50076">
    <property type="entry name" value="DNAJ_2"/>
    <property type="match status" value="1"/>
</dbReference>
<dbReference type="OrthoDB" id="3687334at2759"/>
<feature type="signal peptide" evidence="2">
    <location>
        <begin position="1"/>
        <end position="19"/>
    </location>
</feature>
<dbReference type="AlphaFoldDB" id="A0A2W1GDV2"/>
<gene>
    <name evidence="3" type="ORF">Ptr86124_000637</name>
</gene>
<evidence type="ECO:0000313" key="3">
    <source>
        <dbReference type="EMBL" id="KAI1520269.1"/>
    </source>
</evidence>
<evidence type="ECO:0000313" key="4">
    <source>
        <dbReference type="Proteomes" id="UP000249757"/>
    </source>
</evidence>
<dbReference type="Proteomes" id="UP000249757">
    <property type="component" value="Unassembled WGS sequence"/>
</dbReference>
<dbReference type="InterPro" id="IPR001623">
    <property type="entry name" value="DnaJ_domain"/>
</dbReference>
<dbReference type="PRINTS" id="PR00625">
    <property type="entry name" value="JDOMAIN"/>
</dbReference>
<dbReference type="Pfam" id="PF00226">
    <property type="entry name" value="DnaJ"/>
    <property type="match status" value="1"/>
</dbReference>
<organism evidence="3 4">
    <name type="scientific">Pyrenophora tritici-repentis</name>
    <dbReference type="NCBI Taxonomy" id="45151"/>
    <lineage>
        <taxon>Eukaryota</taxon>
        <taxon>Fungi</taxon>
        <taxon>Dikarya</taxon>
        <taxon>Ascomycota</taxon>
        <taxon>Pezizomycotina</taxon>
        <taxon>Dothideomycetes</taxon>
        <taxon>Pleosporomycetidae</taxon>
        <taxon>Pleosporales</taxon>
        <taxon>Pleosporineae</taxon>
        <taxon>Pleosporaceae</taxon>
        <taxon>Pyrenophora</taxon>
    </lineage>
</organism>
<reference evidence="4" key="1">
    <citation type="journal article" date="2022" name="Microb. Genom.">
        <title>A global pangenome for the wheat fungal pathogen Pyrenophora tritici-repentis and prediction of effector protein structural homology.</title>
        <authorList>
            <person name="Moolhuijzen P.M."/>
            <person name="See P.T."/>
            <person name="Shi G."/>
            <person name="Powell H.R."/>
            <person name="Cockram J."/>
            <person name="Jorgensen L.N."/>
            <person name="Benslimane H."/>
            <person name="Strelkov S.E."/>
            <person name="Turner J."/>
            <person name="Liu Z."/>
            <person name="Moffat C.S."/>
        </authorList>
    </citation>
    <scope>NUCLEOTIDE SEQUENCE [LARGE SCALE GENOMIC DNA]</scope>
</reference>
<feature type="coiled-coil region" evidence="1">
    <location>
        <begin position="259"/>
        <end position="286"/>
    </location>
</feature>
<feature type="chain" id="PRO_5041165584" evidence="2">
    <location>
        <begin position="20"/>
        <end position="297"/>
    </location>
</feature>
<dbReference type="EMBL" id="NRDI02000001">
    <property type="protein sequence ID" value="KAI1520269.1"/>
    <property type="molecule type" value="Genomic_DNA"/>
</dbReference>
<protein>
    <submittedName>
        <fullName evidence="3">DnaJ domain containing protein</fullName>
    </submittedName>
</protein>
<dbReference type="SUPFAM" id="SSF46565">
    <property type="entry name" value="Chaperone J-domain"/>
    <property type="match status" value="1"/>
</dbReference>
<comment type="caution">
    <text evidence="3">The sequence shown here is derived from an EMBL/GenBank/DDBJ whole genome shotgun (WGS) entry which is preliminary data.</text>
</comment>
<accession>A0A2W1GDV2</accession>
<dbReference type="CDD" id="cd06257">
    <property type="entry name" value="DnaJ"/>
    <property type="match status" value="1"/>
</dbReference>
<keyword evidence="4" id="KW-1185">Reference proteome</keyword>
<dbReference type="InterPro" id="IPR036869">
    <property type="entry name" value="J_dom_sf"/>
</dbReference>
<proteinExistence type="predicted"/>
<name>A0A2W1GDV2_9PLEO</name>
<evidence type="ECO:0000256" key="1">
    <source>
        <dbReference type="SAM" id="Coils"/>
    </source>
</evidence>
<keyword evidence="2" id="KW-0732">Signal</keyword>
<sequence length="297" mass="34462">MPNDAHFFAILGLTPTASATSIQTAYKKLALLYHPDKADREYCLSHLKHTTVEDQHEDDDTDWRDKLPAGIFSFNSEWWNNLRGNEPTPIINWAIASSKTHRFAFVKLGEEEKYVLNAEYNAAYTAFEHWRHLHVEKYEQEDQLENNISGMHERLRRHAHEALATQYAQPGCTFDLDEEKYFHDWDAIVSEGRALPTNTWRDLHNSPVCTRMGPQKRLALFQRQVAALEGRGGRKTKSQRSRLRQTEARLIKEVEHDEIVKREAKIKQAMAKEAKLQKKHEQCVREKMAVLGEVLGC</sequence>
<keyword evidence="1" id="KW-0175">Coiled coil</keyword>
<evidence type="ECO:0000256" key="2">
    <source>
        <dbReference type="SAM" id="SignalP"/>
    </source>
</evidence>